<protein>
    <submittedName>
        <fullName evidence="1">Uncharacterized protein</fullName>
    </submittedName>
</protein>
<dbReference type="Proteomes" id="UP000199515">
    <property type="component" value="Unassembled WGS sequence"/>
</dbReference>
<accession>A0A1H3H8F4</accession>
<reference evidence="1 2" key="1">
    <citation type="submission" date="2016-10" db="EMBL/GenBank/DDBJ databases">
        <authorList>
            <person name="de Groot N.N."/>
        </authorList>
    </citation>
    <scope>NUCLEOTIDE SEQUENCE [LARGE SCALE GENOMIC DNA]</scope>
    <source>
        <strain evidence="1 2">CPCC 202699</strain>
    </source>
</reference>
<proteinExistence type="predicted"/>
<keyword evidence="2" id="KW-1185">Reference proteome</keyword>
<dbReference type="OrthoDB" id="3431161at2"/>
<dbReference type="AlphaFoldDB" id="A0A1H3H8F4"/>
<organism evidence="1 2">
    <name type="scientific">Amycolatopsis xylanica</name>
    <dbReference type="NCBI Taxonomy" id="589385"/>
    <lineage>
        <taxon>Bacteria</taxon>
        <taxon>Bacillati</taxon>
        <taxon>Actinomycetota</taxon>
        <taxon>Actinomycetes</taxon>
        <taxon>Pseudonocardiales</taxon>
        <taxon>Pseudonocardiaceae</taxon>
        <taxon>Amycolatopsis</taxon>
    </lineage>
</organism>
<dbReference type="RefSeq" id="WP_091291443.1">
    <property type="nucleotide sequence ID" value="NZ_FNON01000004.1"/>
</dbReference>
<gene>
    <name evidence="1" type="ORF">SAMN05421504_104532</name>
</gene>
<evidence type="ECO:0000313" key="1">
    <source>
        <dbReference type="EMBL" id="SDY10929.1"/>
    </source>
</evidence>
<name>A0A1H3H8F4_9PSEU</name>
<sequence length="68" mass="7485">MSEFVTALQGRIQGAQEKLAAAREAEHDYEIYLHIARIKDLLDTAERVGVDTSGWIDPAELATAESRG</sequence>
<evidence type="ECO:0000313" key="2">
    <source>
        <dbReference type="Proteomes" id="UP000199515"/>
    </source>
</evidence>
<dbReference type="EMBL" id="FNON01000004">
    <property type="protein sequence ID" value="SDY10929.1"/>
    <property type="molecule type" value="Genomic_DNA"/>
</dbReference>
<dbReference type="STRING" id="589385.SAMN05421504_104532"/>